<proteinExistence type="predicted"/>
<evidence type="ECO:0008006" key="3">
    <source>
        <dbReference type="Google" id="ProtNLM"/>
    </source>
</evidence>
<organism evidence="1 2">
    <name type="scientific">Chryseobacterium arthrosphaerae</name>
    <dbReference type="NCBI Taxonomy" id="651561"/>
    <lineage>
        <taxon>Bacteria</taxon>
        <taxon>Pseudomonadati</taxon>
        <taxon>Bacteroidota</taxon>
        <taxon>Flavobacteriia</taxon>
        <taxon>Flavobacteriales</taxon>
        <taxon>Weeksellaceae</taxon>
        <taxon>Chryseobacterium group</taxon>
        <taxon>Chryseobacterium</taxon>
    </lineage>
</organism>
<evidence type="ECO:0000313" key="2">
    <source>
        <dbReference type="Proteomes" id="UP001350005"/>
    </source>
</evidence>
<protein>
    <recommendedName>
        <fullName evidence="3">Bacteriocin</fullName>
    </recommendedName>
</protein>
<dbReference type="RefSeq" id="WP_165602483.1">
    <property type="nucleotide sequence ID" value="NZ_CP033811.1"/>
</dbReference>
<evidence type="ECO:0000313" key="1">
    <source>
        <dbReference type="EMBL" id="MEE6128227.1"/>
    </source>
</evidence>
<dbReference type="NCBIfam" id="NF047798">
    <property type="entry name" value="leader_Chryseo"/>
    <property type="match status" value="1"/>
</dbReference>
<name>A0ABU7R083_9FLAO</name>
<sequence>MKNLKKLNRTAQKAIEGGGIIKRCREHFECPGGSCCRNTCVLYPCPLE</sequence>
<gene>
    <name evidence="1" type="ORF">V2E39_12610</name>
</gene>
<keyword evidence="2" id="KW-1185">Reference proteome</keyword>
<dbReference type="EMBL" id="JAZGJU010000024">
    <property type="protein sequence ID" value="MEE6128227.1"/>
    <property type="molecule type" value="Genomic_DNA"/>
</dbReference>
<reference evidence="1 2" key="1">
    <citation type="submission" date="2024-01" db="EMBL/GenBank/DDBJ databases">
        <title>Whole genome of Chryseobacterium arthrosphaerae NNCa 2741.</title>
        <authorList>
            <person name="Boriskina E.V."/>
            <person name="Gordinskaya N.A."/>
            <person name="Kropotov V.S."/>
            <person name="Alekseeva A.E."/>
            <person name="Makhova M.A."/>
            <person name="Kryazhev D.V."/>
            <person name="Shkurkina I.S."/>
        </authorList>
    </citation>
    <scope>NUCLEOTIDE SEQUENCE [LARGE SCALE GENOMIC DNA]</scope>
    <source>
        <strain evidence="1 2">NNCa 2741</strain>
    </source>
</reference>
<accession>A0ABU7R083</accession>
<comment type="caution">
    <text evidence="1">The sequence shown here is derived from an EMBL/GenBank/DDBJ whole genome shotgun (WGS) entry which is preliminary data.</text>
</comment>
<dbReference type="InterPro" id="IPR058074">
    <property type="entry name" value="Bacteriocin-like"/>
</dbReference>
<dbReference type="Proteomes" id="UP001350005">
    <property type="component" value="Unassembled WGS sequence"/>
</dbReference>